<dbReference type="Proteomes" id="UP000054977">
    <property type="component" value="Unassembled WGS sequence"/>
</dbReference>
<dbReference type="Pfam" id="PF05016">
    <property type="entry name" value="ParE_toxin"/>
    <property type="match status" value="1"/>
</dbReference>
<reference evidence="2" key="1">
    <citation type="submission" date="2016-01" db="EMBL/GenBank/DDBJ databases">
        <authorList>
            <person name="Peeters C."/>
        </authorList>
    </citation>
    <scope>NUCLEOTIDE SEQUENCE [LARGE SCALE GENOMIC DNA]</scope>
    <source>
        <strain evidence="2">LMG 22934</strain>
    </source>
</reference>
<keyword evidence="1" id="KW-1277">Toxin-antitoxin system</keyword>
<organism evidence="2 3">
    <name type="scientific">Caballeronia humi</name>
    <dbReference type="NCBI Taxonomy" id="326474"/>
    <lineage>
        <taxon>Bacteria</taxon>
        <taxon>Pseudomonadati</taxon>
        <taxon>Pseudomonadota</taxon>
        <taxon>Betaproteobacteria</taxon>
        <taxon>Burkholderiales</taxon>
        <taxon>Burkholderiaceae</taxon>
        <taxon>Caballeronia</taxon>
    </lineage>
</organism>
<dbReference type="EMBL" id="FCNW02000092">
    <property type="protein sequence ID" value="SAL67676.1"/>
    <property type="molecule type" value="Genomic_DNA"/>
</dbReference>
<sequence length="92" mass="10620">MTREIHWSRSARSDIKAIVRYIALYNPPAAVGLRKEIEDAAGRAAETLTEFKEGRIPGTYEVVVTRNYVLVFRTTPERLYVVNVIHTRQQYP</sequence>
<dbReference type="OrthoDB" id="9798046at2"/>
<dbReference type="AlphaFoldDB" id="A0A158JFN6"/>
<keyword evidence="3" id="KW-1185">Reference proteome</keyword>
<dbReference type="RefSeq" id="WP_087671018.1">
    <property type="nucleotide sequence ID" value="NZ_FCNW02000092.1"/>
</dbReference>
<accession>A0A158JFN6</accession>
<evidence type="ECO:0000256" key="1">
    <source>
        <dbReference type="ARBA" id="ARBA00022649"/>
    </source>
</evidence>
<gene>
    <name evidence="2" type="ORF">AWB65_06568</name>
</gene>
<proteinExistence type="predicted"/>
<dbReference type="Gene3D" id="3.30.2310.20">
    <property type="entry name" value="RelE-like"/>
    <property type="match status" value="1"/>
</dbReference>
<evidence type="ECO:0000313" key="3">
    <source>
        <dbReference type="Proteomes" id="UP000054977"/>
    </source>
</evidence>
<comment type="caution">
    <text evidence="2">The sequence shown here is derived from an EMBL/GenBank/DDBJ whole genome shotgun (WGS) entry which is preliminary data.</text>
</comment>
<dbReference type="STRING" id="326474.AWB65_06568"/>
<evidence type="ECO:0000313" key="2">
    <source>
        <dbReference type="EMBL" id="SAL67676.1"/>
    </source>
</evidence>
<protein>
    <submittedName>
        <fullName evidence="2">Translation repressor RelE</fullName>
    </submittedName>
</protein>
<dbReference type="InterPro" id="IPR007712">
    <property type="entry name" value="RelE/ParE_toxin"/>
</dbReference>
<dbReference type="InterPro" id="IPR035093">
    <property type="entry name" value="RelE/ParE_toxin_dom_sf"/>
</dbReference>
<name>A0A158JFN6_9BURK</name>